<gene>
    <name evidence="4" type="primary">dprA</name>
    <name evidence="4" type="ORF">JF922_23900</name>
</gene>
<accession>A0A934KEK2</accession>
<sequence>MPTRPPDQPSTALRHRGRWPPPGGPRVAIVGARRPSPYGEAVAERLATDLAHAGAVVVSGLAIGVDTAAHEGALLAEGCTVAVLGSGVDVVYPVANADLARRLLAAGGALVSEFPEGTPPRREHFPRRNWTIAALSQVVVVVEAAEGSGSLITADAALHLGKQVMAVPGSVFSPLSVGCHQLLRDGAALVQNARDVLAEISGPGEVLDDPLGVPGRLGIASPPAAGASDPLLRHLDESLAYDPGELARKLRIPFGELVARLSRLELEGRVVRRGAGYVKVHGRGTSRANS</sequence>
<dbReference type="RefSeq" id="WP_338205189.1">
    <property type="nucleotide sequence ID" value="NZ_JAEKNR010000234.1"/>
</dbReference>
<evidence type="ECO:0000259" key="3">
    <source>
        <dbReference type="Pfam" id="PF02481"/>
    </source>
</evidence>
<dbReference type="Gene3D" id="3.40.50.450">
    <property type="match status" value="1"/>
</dbReference>
<organism evidence="4 5">
    <name type="scientific">Candidatus Nephthysia bennettiae</name>
    <dbReference type="NCBI Taxonomy" id="3127016"/>
    <lineage>
        <taxon>Bacteria</taxon>
        <taxon>Bacillati</taxon>
        <taxon>Candidatus Dormiibacterota</taxon>
        <taxon>Candidatus Dormibacteria</taxon>
        <taxon>Candidatus Dormibacterales</taxon>
        <taxon>Candidatus Dormibacteraceae</taxon>
        <taxon>Candidatus Nephthysia</taxon>
    </lineage>
</organism>
<dbReference type="PANTHER" id="PTHR43022">
    <property type="entry name" value="PROTEIN SMF"/>
    <property type="match status" value="1"/>
</dbReference>
<reference evidence="4" key="1">
    <citation type="submission" date="2020-10" db="EMBL/GenBank/DDBJ databases">
        <title>Ca. Dormibacterota MAGs.</title>
        <authorList>
            <person name="Montgomery K."/>
        </authorList>
    </citation>
    <scope>NUCLEOTIDE SEQUENCE [LARGE SCALE GENOMIC DNA]</scope>
    <source>
        <strain evidence="4">SC8812_S17_10</strain>
    </source>
</reference>
<comment type="caution">
    <text evidence="4">The sequence shown here is derived from an EMBL/GenBank/DDBJ whole genome shotgun (WGS) entry which is preliminary data.</text>
</comment>
<keyword evidence="5" id="KW-1185">Reference proteome</keyword>
<feature type="domain" description="Smf/DprA SLOG" evidence="3">
    <location>
        <begin position="8"/>
        <end position="200"/>
    </location>
</feature>
<dbReference type="InterPro" id="IPR057666">
    <property type="entry name" value="DrpA_SLOG"/>
</dbReference>
<dbReference type="AlphaFoldDB" id="A0A934KEK2"/>
<dbReference type="GO" id="GO:0009294">
    <property type="term" value="P:DNA-mediated transformation"/>
    <property type="evidence" value="ECO:0007669"/>
    <property type="project" value="InterPro"/>
</dbReference>
<dbReference type="PANTHER" id="PTHR43022:SF1">
    <property type="entry name" value="PROTEIN SMF"/>
    <property type="match status" value="1"/>
</dbReference>
<dbReference type="Proteomes" id="UP000612893">
    <property type="component" value="Unassembled WGS sequence"/>
</dbReference>
<evidence type="ECO:0000313" key="5">
    <source>
        <dbReference type="Proteomes" id="UP000612893"/>
    </source>
</evidence>
<evidence type="ECO:0000256" key="2">
    <source>
        <dbReference type="SAM" id="MobiDB-lite"/>
    </source>
</evidence>
<name>A0A934KEK2_9BACT</name>
<dbReference type="InterPro" id="IPR003488">
    <property type="entry name" value="DprA"/>
</dbReference>
<dbReference type="EMBL" id="JAEKNR010000234">
    <property type="protein sequence ID" value="MBJ7601103.1"/>
    <property type="molecule type" value="Genomic_DNA"/>
</dbReference>
<proteinExistence type="inferred from homology"/>
<dbReference type="NCBIfam" id="TIGR00732">
    <property type="entry name" value="dprA"/>
    <property type="match status" value="1"/>
</dbReference>
<dbReference type="SUPFAM" id="SSF102405">
    <property type="entry name" value="MCP/YpsA-like"/>
    <property type="match status" value="1"/>
</dbReference>
<evidence type="ECO:0000256" key="1">
    <source>
        <dbReference type="ARBA" id="ARBA00006525"/>
    </source>
</evidence>
<evidence type="ECO:0000313" key="4">
    <source>
        <dbReference type="EMBL" id="MBJ7601103.1"/>
    </source>
</evidence>
<protein>
    <submittedName>
        <fullName evidence="4">DNA-protecting protein DprA</fullName>
    </submittedName>
</protein>
<feature type="region of interest" description="Disordered" evidence="2">
    <location>
        <begin position="1"/>
        <end position="24"/>
    </location>
</feature>
<dbReference type="Pfam" id="PF02481">
    <property type="entry name" value="DNA_processg_A"/>
    <property type="match status" value="1"/>
</dbReference>
<comment type="similarity">
    <text evidence="1">Belongs to the DprA/Smf family.</text>
</comment>